<keyword evidence="2" id="KW-1185">Reference proteome</keyword>
<gene>
    <name evidence="1" type="ORF">M8818_005062</name>
</gene>
<accession>A0ACC3SAM3</accession>
<dbReference type="EMBL" id="JAMKPW020000026">
    <property type="protein sequence ID" value="KAK8204623.1"/>
    <property type="molecule type" value="Genomic_DNA"/>
</dbReference>
<reference evidence="1" key="1">
    <citation type="submission" date="2024-02" db="EMBL/GenBank/DDBJ databases">
        <title>Metagenome Assembled Genome of Zalaria obscura JY119.</title>
        <authorList>
            <person name="Vighnesh L."/>
            <person name="Jagadeeshwari U."/>
            <person name="Venkata Ramana C."/>
            <person name="Sasikala C."/>
        </authorList>
    </citation>
    <scope>NUCLEOTIDE SEQUENCE</scope>
    <source>
        <strain evidence="1">JY119</strain>
    </source>
</reference>
<protein>
    <submittedName>
        <fullName evidence="1">Uncharacterized protein</fullName>
    </submittedName>
</protein>
<dbReference type="Proteomes" id="UP001320706">
    <property type="component" value="Unassembled WGS sequence"/>
</dbReference>
<name>A0ACC3SAM3_9PEZI</name>
<sequence>MSSTGEESVTAAGNSTAELTATPVTAVKKADWSTHYWDAKKVANLITSSSDLVTLQTTEEGGRKFSVHKALLCHYSPYFNSALNGNFSEAKDGLHPLAINEQVVTRFIGWLYTRNSFCSTLPEDRPSASSLYIFADRYDVLALRRDCLNMLSSLTRRNIITSYTSVVNAYGNLPESSPYLRALEQTYICKWTPDLDSIGDQDATRATAPSNFLAAVMVGKARRNGSGDHRPGCCCYNVCRFHEHESDEEREASKPSPF</sequence>
<comment type="caution">
    <text evidence="1">The sequence shown here is derived from an EMBL/GenBank/DDBJ whole genome shotgun (WGS) entry which is preliminary data.</text>
</comment>
<evidence type="ECO:0000313" key="1">
    <source>
        <dbReference type="EMBL" id="KAK8204623.1"/>
    </source>
</evidence>
<proteinExistence type="predicted"/>
<evidence type="ECO:0000313" key="2">
    <source>
        <dbReference type="Proteomes" id="UP001320706"/>
    </source>
</evidence>
<organism evidence="1 2">
    <name type="scientific">Zalaria obscura</name>
    <dbReference type="NCBI Taxonomy" id="2024903"/>
    <lineage>
        <taxon>Eukaryota</taxon>
        <taxon>Fungi</taxon>
        <taxon>Dikarya</taxon>
        <taxon>Ascomycota</taxon>
        <taxon>Pezizomycotina</taxon>
        <taxon>Dothideomycetes</taxon>
        <taxon>Dothideomycetidae</taxon>
        <taxon>Dothideales</taxon>
        <taxon>Zalariaceae</taxon>
        <taxon>Zalaria</taxon>
    </lineage>
</organism>